<keyword evidence="2" id="KW-1185">Reference proteome</keyword>
<dbReference type="EMBL" id="CAJVPU010010649">
    <property type="protein sequence ID" value="CAG8607584.1"/>
    <property type="molecule type" value="Genomic_DNA"/>
</dbReference>
<gene>
    <name evidence="1" type="ORF">DHETER_LOCUS7501</name>
</gene>
<comment type="caution">
    <text evidence="1">The sequence shown here is derived from an EMBL/GenBank/DDBJ whole genome shotgun (WGS) entry which is preliminary data.</text>
</comment>
<proteinExistence type="predicted"/>
<feature type="non-terminal residue" evidence="1">
    <location>
        <position position="1"/>
    </location>
</feature>
<organism evidence="1 2">
    <name type="scientific">Dentiscutata heterogama</name>
    <dbReference type="NCBI Taxonomy" id="1316150"/>
    <lineage>
        <taxon>Eukaryota</taxon>
        <taxon>Fungi</taxon>
        <taxon>Fungi incertae sedis</taxon>
        <taxon>Mucoromycota</taxon>
        <taxon>Glomeromycotina</taxon>
        <taxon>Glomeromycetes</taxon>
        <taxon>Diversisporales</taxon>
        <taxon>Gigasporaceae</taxon>
        <taxon>Dentiscutata</taxon>
    </lineage>
</organism>
<reference evidence="1" key="1">
    <citation type="submission" date="2021-06" db="EMBL/GenBank/DDBJ databases">
        <authorList>
            <person name="Kallberg Y."/>
            <person name="Tangrot J."/>
            <person name="Rosling A."/>
        </authorList>
    </citation>
    <scope>NUCLEOTIDE SEQUENCE</scope>
    <source>
        <strain evidence="1">IL203A</strain>
    </source>
</reference>
<feature type="non-terminal residue" evidence="1">
    <location>
        <position position="376"/>
    </location>
</feature>
<evidence type="ECO:0000313" key="1">
    <source>
        <dbReference type="EMBL" id="CAG8607584.1"/>
    </source>
</evidence>
<accession>A0ACA9MU72</accession>
<sequence length="376" mass="42990">WNIYRIVEAINVPVVSLKSVVRPSILVPGLIICGNTLNRLECFKSSYNYADDDHAVGSSCNEYLSNEVINATFFVNMRGFDLDNQICYTLNPSQPFNKSFGVNPLEFDNSTQKIAIALWSDEKTNNTKLNITQDRWFTYGTFTELEDPKYAKFQIVKMPSLSYLYVMRVEKYNVVKTDAITGGGTTEKPGAMVKYDEKFTSFDIAGFAISDHLWELFRIIPANYFNNTRINSQEYPVNLWYFRVEFTFLQLAANMGSCLSVLSALYLALFGSRKVNPWGIVQRYILKTVPSIPESYSPIAEPYSIYSDVKINNIDIEFNQSYSSGDLIGTCSKSSLSSIEQIENIDELRIQMIKNELHAELQKNIKNELEKFRIIL</sequence>
<protein>
    <submittedName>
        <fullName evidence="1">5717_t:CDS:1</fullName>
    </submittedName>
</protein>
<dbReference type="Proteomes" id="UP000789702">
    <property type="component" value="Unassembled WGS sequence"/>
</dbReference>
<evidence type="ECO:0000313" key="2">
    <source>
        <dbReference type="Proteomes" id="UP000789702"/>
    </source>
</evidence>
<name>A0ACA9MU72_9GLOM</name>